<dbReference type="RefSeq" id="WP_062901632.1">
    <property type="nucleotide sequence ID" value="NZ_CP013342.1"/>
</dbReference>
<evidence type="ECO:0000256" key="5">
    <source>
        <dbReference type="ARBA" id="ARBA00022500"/>
    </source>
</evidence>
<evidence type="ECO:0000256" key="2">
    <source>
        <dbReference type="ARBA" id="ARBA00004162"/>
    </source>
</evidence>
<dbReference type="GO" id="GO:0005886">
    <property type="term" value="C:plasma membrane"/>
    <property type="evidence" value="ECO:0007669"/>
    <property type="project" value="UniProtKB-SubCell"/>
</dbReference>
<keyword evidence="5 10" id="KW-0145">Chemotaxis</keyword>
<evidence type="ECO:0000256" key="3">
    <source>
        <dbReference type="ARBA" id="ARBA00008281"/>
    </source>
</evidence>
<dbReference type="KEGG" id="ster:AOA14_09700"/>
<keyword evidence="12" id="KW-0282">Flagellum</keyword>
<dbReference type="AlphaFoldDB" id="A0A142VYL8"/>
<accession>A0A142VYL8</accession>
<dbReference type="Proteomes" id="UP000076234">
    <property type="component" value="Chromosome"/>
</dbReference>
<protein>
    <recommendedName>
        <fullName evidence="10">Flagellar protein FliL</fullName>
    </recommendedName>
</protein>
<sequence length="205" mass="21792">MSKDKAPEAAPKKGGKMKKLLVVGVGGTALIGAGAGAGIYLGGGLGEHKATPQDNYPKLVERSEKEEAASGEGGEGGGAPPLKVGTVSVPNDHYKVDPRKYEITYYPIEQPFTTNLADGSGFLQVGISLSTYYDGKLITNIKRQEVPIRSAVLMTLAEQDPALLSTSQGKQRLQRQLTNAINQVLRDKEGFGGIDNVYFTSLVIQ</sequence>
<dbReference type="STRING" id="1219058.AOA14_09700"/>
<keyword evidence="9 10" id="KW-0472">Membrane</keyword>
<dbReference type="GO" id="GO:0009425">
    <property type="term" value="C:bacterial-type flagellum basal body"/>
    <property type="evidence" value="ECO:0007669"/>
    <property type="project" value="InterPro"/>
</dbReference>
<dbReference type="PANTHER" id="PTHR35091:SF2">
    <property type="entry name" value="FLAGELLAR PROTEIN FLIL"/>
    <property type="match status" value="1"/>
</dbReference>
<evidence type="ECO:0000256" key="9">
    <source>
        <dbReference type="ARBA" id="ARBA00023136"/>
    </source>
</evidence>
<evidence type="ECO:0000313" key="13">
    <source>
        <dbReference type="Proteomes" id="UP000076234"/>
    </source>
</evidence>
<evidence type="ECO:0000256" key="7">
    <source>
        <dbReference type="ARBA" id="ARBA00022779"/>
    </source>
</evidence>
<reference evidence="13" key="1">
    <citation type="submission" date="2015-11" db="EMBL/GenBank/DDBJ databases">
        <title>Complete genome sequence of a polyethylene glycol-degrading strain Sphingopyxis terrae strain 203-1 (NBRC 15098).</title>
        <authorList>
            <person name="Yoshiyuki O."/>
            <person name="Shouta N."/>
            <person name="Nagata Y."/>
            <person name="Numata M."/>
            <person name="Tsuchikane K."/>
            <person name="Hosoyama A."/>
            <person name="Yamazoe A."/>
            <person name="Tsuda M."/>
            <person name="Fujita N."/>
            <person name="Kawai F."/>
        </authorList>
    </citation>
    <scope>NUCLEOTIDE SEQUENCE [LARGE SCALE GENOMIC DNA]</scope>
    <source>
        <strain evidence="13">203-1</strain>
    </source>
</reference>
<evidence type="ECO:0000256" key="8">
    <source>
        <dbReference type="ARBA" id="ARBA00022989"/>
    </source>
</evidence>
<comment type="subcellular location">
    <subcellularLocation>
        <location evidence="10">Cell inner membrane</location>
    </subcellularLocation>
    <subcellularLocation>
        <location evidence="2">Cell membrane</location>
        <topology evidence="2">Single-pass membrane protein</topology>
    </subcellularLocation>
</comment>
<evidence type="ECO:0000256" key="6">
    <source>
        <dbReference type="ARBA" id="ARBA00022692"/>
    </source>
</evidence>
<keyword evidence="6" id="KW-0812">Transmembrane</keyword>
<keyword evidence="12" id="KW-0969">Cilium</keyword>
<gene>
    <name evidence="12" type="ORF">AOA14_09700</name>
</gene>
<keyword evidence="7 10" id="KW-0283">Flagellar rotation</keyword>
<keyword evidence="8" id="KW-1133">Transmembrane helix</keyword>
<evidence type="ECO:0000256" key="1">
    <source>
        <dbReference type="ARBA" id="ARBA00002254"/>
    </source>
</evidence>
<dbReference type="PANTHER" id="PTHR35091">
    <property type="entry name" value="FLAGELLAR PROTEIN FLIL"/>
    <property type="match status" value="1"/>
</dbReference>
<reference evidence="12 13" key="2">
    <citation type="journal article" date="2016" name="Genome Announc.">
        <title>Complete Genome Sequence of Sphingopyxis terrae Strain 203-1 (NBRC 111660), a Polyethylene Glycol Degrader.</title>
        <authorList>
            <person name="Ohtsubo Y."/>
            <person name="Nonoyama S."/>
            <person name="Nagata Y."/>
            <person name="Numata M."/>
            <person name="Tsuchikane K."/>
            <person name="Hosoyama A."/>
            <person name="Yamazoe A."/>
            <person name="Tsuda M."/>
            <person name="Fujita N."/>
            <person name="Kawai F."/>
        </authorList>
    </citation>
    <scope>NUCLEOTIDE SEQUENCE [LARGE SCALE GENOMIC DNA]</scope>
    <source>
        <strain evidence="12 13">203-1</strain>
    </source>
</reference>
<comment type="similarity">
    <text evidence="3 10">Belongs to the FliL family.</text>
</comment>
<dbReference type="Pfam" id="PF03748">
    <property type="entry name" value="FliL"/>
    <property type="match status" value="1"/>
</dbReference>
<evidence type="ECO:0000256" key="11">
    <source>
        <dbReference type="SAM" id="MobiDB-lite"/>
    </source>
</evidence>
<dbReference type="EMBL" id="CP013342">
    <property type="protein sequence ID" value="AMU94876.1"/>
    <property type="molecule type" value="Genomic_DNA"/>
</dbReference>
<keyword evidence="10" id="KW-0997">Cell inner membrane</keyword>
<keyword evidence="12" id="KW-0966">Cell projection</keyword>
<comment type="function">
    <text evidence="1 10">Controls the rotational direction of flagella during chemotaxis.</text>
</comment>
<organism evidence="12 13">
    <name type="scientific">Sphingopyxis terrae subsp. terrae NBRC 15098</name>
    <dbReference type="NCBI Taxonomy" id="1219058"/>
    <lineage>
        <taxon>Bacteria</taxon>
        <taxon>Pseudomonadati</taxon>
        <taxon>Pseudomonadota</taxon>
        <taxon>Alphaproteobacteria</taxon>
        <taxon>Sphingomonadales</taxon>
        <taxon>Sphingomonadaceae</taxon>
        <taxon>Sphingopyxis</taxon>
    </lineage>
</organism>
<evidence type="ECO:0000313" key="12">
    <source>
        <dbReference type="EMBL" id="AMU94876.1"/>
    </source>
</evidence>
<evidence type="ECO:0000256" key="10">
    <source>
        <dbReference type="RuleBase" id="RU364125"/>
    </source>
</evidence>
<dbReference type="GO" id="GO:0071978">
    <property type="term" value="P:bacterial-type flagellum-dependent swarming motility"/>
    <property type="evidence" value="ECO:0007669"/>
    <property type="project" value="TreeGrafter"/>
</dbReference>
<feature type="region of interest" description="Disordered" evidence="11">
    <location>
        <begin position="61"/>
        <end position="91"/>
    </location>
</feature>
<proteinExistence type="inferred from homology"/>
<dbReference type="GO" id="GO:0006935">
    <property type="term" value="P:chemotaxis"/>
    <property type="evidence" value="ECO:0007669"/>
    <property type="project" value="UniProtKB-KW"/>
</dbReference>
<name>A0A142VYL8_9SPHN</name>
<dbReference type="InterPro" id="IPR005503">
    <property type="entry name" value="FliL"/>
</dbReference>
<keyword evidence="4" id="KW-1003">Cell membrane</keyword>
<evidence type="ECO:0000256" key="4">
    <source>
        <dbReference type="ARBA" id="ARBA00022475"/>
    </source>
</evidence>